<sequence length="352" mass="39592">MSSNVISTENERPFESTSIELSFNTGKGGAWDDRELIKASEAAMKEFHLHHPGPGSWLDKATAALAAGSKLPGAEDYGTSWYSASEPTEIESNQAQAQAQASTSTLTQTSNSYQPSNKKRKIKQNENVAVQNPYAPSTSTSTSNSNPNSRKRNTSPKYQPHSPTSGMNGDLLDDDDEEEDDDDDDDDYDHYEEDNEEYDEDEEWQIPNGWNSNDNIQNQQQGGRGAYDQLFPSLGIYPTNQINKEEALGYAMTAQYWAGYWMGVAQAQFQPQIQNRRNTRVPKQNQDRRKRSKQQHVYFHMDNEDAVLQNGDHELVGPSEAENGVNGDKDDISNIKITKKRFDRPVINGLKR</sequence>
<dbReference type="RefSeq" id="XP_066073226.1">
    <property type="nucleotide sequence ID" value="XM_066217129.1"/>
</dbReference>
<proteinExistence type="predicted"/>
<feature type="region of interest" description="Disordered" evidence="1">
    <location>
        <begin position="1"/>
        <end position="25"/>
    </location>
</feature>
<feature type="compositionally biased region" description="Low complexity" evidence="1">
    <location>
        <begin position="92"/>
        <end position="112"/>
    </location>
</feature>
<evidence type="ECO:0000313" key="2">
    <source>
        <dbReference type="EMBL" id="WWC86463.1"/>
    </source>
</evidence>
<feature type="region of interest" description="Disordered" evidence="1">
    <location>
        <begin position="273"/>
        <end position="294"/>
    </location>
</feature>
<protein>
    <submittedName>
        <fullName evidence="2">Uncharacterized protein</fullName>
    </submittedName>
</protein>
<feature type="compositionally biased region" description="Polar residues" evidence="1">
    <location>
        <begin position="208"/>
        <end position="221"/>
    </location>
</feature>
<feature type="region of interest" description="Disordered" evidence="1">
    <location>
        <begin position="72"/>
        <end position="226"/>
    </location>
</feature>
<feature type="compositionally biased region" description="Low complexity" evidence="1">
    <location>
        <begin position="136"/>
        <end position="148"/>
    </location>
</feature>
<name>A0AAX4JNL4_9TREE</name>
<dbReference type="GeneID" id="91092012"/>
<feature type="compositionally biased region" description="Acidic residues" evidence="1">
    <location>
        <begin position="171"/>
        <end position="204"/>
    </location>
</feature>
<dbReference type="Proteomes" id="UP001355207">
    <property type="component" value="Chromosome 1"/>
</dbReference>
<accession>A0AAX4JNL4</accession>
<feature type="compositionally biased region" description="Polar residues" evidence="1">
    <location>
        <begin position="273"/>
        <end position="284"/>
    </location>
</feature>
<keyword evidence="3" id="KW-1185">Reference proteome</keyword>
<feature type="compositionally biased region" description="Polar residues" evidence="1">
    <location>
        <begin position="15"/>
        <end position="25"/>
    </location>
</feature>
<reference evidence="2 3" key="1">
    <citation type="submission" date="2024-01" db="EMBL/GenBank/DDBJ databases">
        <title>Comparative genomics of Cryptococcus and Kwoniella reveals pathogenesis evolution and contrasting modes of karyotype evolution via chromosome fusion or intercentromeric recombination.</title>
        <authorList>
            <person name="Coelho M.A."/>
            <person name="David-Palma M."/>
            <person name="Shea T."/>
            <person name="Bowers K."/>
            <person name="McGinley-Smith S."/>
            <person name="Mohammad A.W."/>
            <person name="Gnirke A."/>
            <person name="Yurkov A.M."/>
            <person name="Nowrousian M."/>
            <person name="Sun S."/>
            <person name="Cuomo C.A."/>
            <person name="Heitman J."/>
        </authorList>
    </citation>
    <scope>NUCLEOTIDE SEQUENCE [LARGE SCALE GENOMIC DNA]</scope>
    <source>
        <strain evidence="2 3">CBS 6074</strain>
    </source>
</reference>
<dbReference type="AlphaFoldDB" id="A0AAX4JNL4"/>
<organism evidence="2 3">
    <name type="scientific">Kwoniella dendrophila CBS 6074</name>
    <dbReference type="NCBI Taxonomy" id="1295534"/>
    <lineage>
        <taxon>Eukaryota</taxon>
        <taxon>Fungi</taxon>
        <taxon>Dikarya</taxon>
        <taxon>Basidiomycota</taxon>
        <taxon>Agaricomycotina</taxon>
        <taxon>Tremellomycetes</taxon>
        <taxon>Tremellales</taxon>
        <taxon>Cryptococcaceae</taxon>
        <taxon>Kwoniella</taxon>
    </lineage>
</organism>
<evidence type="ECO:0000313" key="3">
    <source>
        <dbReference type="Proteomes" id="UP001355207"/>
    </source>
</evidence>
<gene>
    <name evidence="2" type="ORF">L201_001340</name>
</gene>
<dbReference type="EMBL" id="CP144098">
    <property type="protein sequence ID" value="WWC86463.1"/>
    <property type="molecule type" value="Genomic_DNA"/>
</dbReference>
<evidence type="ECO:0000256" key="1">
    <source>
        <dbReference type="SAM" id="MobiDB-lite"/>
    </source>
</evidence>